<reference evidence="21 24" key="2">
    <citation type="submission" date="2019-07" db="EMBL/GenBank/DDBJ databases">
        <title>Whole genome shotgun sequence of Halomonas cupida NBRC 102219.</title>
        <authorList>
            <person name="Hosoyama A."/>
            <person name="Uohara A."/>
            <person name="Ohji S."/>
            <person name="Ichikawa N."/>
        </authorList>
    </citation>
    <scope>NUCLEOTIDE SEQUENCE [LARGE SCALE GENOMIC DNA]</scope>
    <source>
        <strain evidence="21 24">NBRC 102219</strain>
    </source>
</reference>
<dbReference type="GO" id="GO:0006508">
    <property type="term" value="P:proteolysis"/>
    <property type="evidence" value="ECO:0007669"/>
    <property type="project" value="UniProtKB-KW"/>
</dbReference>
<dbReference type="RefSeq" id="WP_073434529.1">
    <property type="nucleotide sequence ID" value="NZ_BJXU01000027.1"/>
</dbReference>
<dbReference type="Pfam" id="PF00675">
    <property type="entry name" value="Peptidase_M16"/>
    <property type="match status" value="1"/>
</dbReference>
<dbReference type="InterPro" id="IPR050626">
    <property type="entry name" value="Peptidase_M16"/>
</dbReference>
<feature type="domain" description="Peptidase M16 middle/third" evidence="19">
    <location>
        <begin position="415"/>
        <end position="685"/>
    </location>
</feature>
<evidence type="ECO:0000256" key="10">
    <source>
        <dbReference type="ARBA" id="ARBA00023049"/>
    </source>
</evidence>
<dbReference type="GO" id="GO:0004222">
    <property type="term" value="F:metalloendopeptidase activity"/>
    <property type="evidence" value="ECO:0007669"/>
    <property type="project" value="UniProtKB-EC"/>
</dbReference>
<evidence type="ECO:0000256" key="2">
    <source>
        <dbReference type="ARBA" id="ARBA00002184"/>
    </source>
</evidence>
<evidence type="ECO:0000256" key="4">
    <source>
        <dbReference type="ARBA" id="ARBA00012449"/>
    </source>
</evidence>
<feature type="signal peptide" evidence="16">
    <location>
        <begin position="1"/>
        <end position="25"/>
    </location>
</feature>
<feature type="region of interest" description="Disordered" evidence="15">
    <location>
        <begin position="949"/>
        <end position="978"/>
    </location>
</feature>
<dbReference type="AlphaFoldDB" id="A0A1M7E6S2"/>
<keyword evidence="6" id="KW-0645">Protease</keyword>
<dbReference type="Pfam" id="PF05193">
    <property type="entry name" value="Peptidase_M16_C"/>
    <property type="match status" value="1"/>
</dbReference>
<dbReference type="EMBL" id="FRCA01000003">
    <property type="protein sequence ID" value="SHL87366.1"/>
    <property type="molecule type" value="Genomic_DNA"/>
</dbReference>
<feature type="chain" id="PRO_5009925315" description="Protease 3" evidence="16">
    <location>
        <begin position="26"/>
        <end position="978"/>
    </location>
</feature>
<dbReference type="EC" id="3.4.24.55" evidence="4"/>
<evidence type="ECO:0000256" key="11">
    <source>
        <dbReference type="ARBA" id="ARBA00029597"/>
    </source>
</evidence>
<evidence type="ECO:0000259" key="17">
    <source>
        <dbReference type="Pfam" id="PF00675"/>
    </source>
</evidence>
<evidence type="ECO:0000256" key="16">
    <source>
        <dbReference type="SAM" id="SignalP"/>
    </source>
</evidence>
<dbReference type="InterPro" id="IPR007863">
    <property type="entry name" value="Peptidase_M16_C"/>
</dbReference>
<accession>A0A1M7E6S2</accession>
<evidence type="ECO:0000313" key="23">
    <source>
        <dbReference type="Proteomes" id="UP000184123"/>
    </source>
</evidence>
<dbReference type="InterPro" id="IPR001431">
    <property type="entry name" value="Pept_M16_Zn_BS"/>
</dbReference>
<evidence type="ECO:0000256" key="12">
    <source>
        <dbReference type="ARBA" id="ARBA00031184"/>
    </source>
</evidence>
<proteinExistence type="inferred from homology"/>
<sequence>MASTPRRRSSMLLVTLCALTLPLQAASTLAAEAATESVPDEVARVVTPVVSPHDQRDYRVLTLDNGLKVLLVSDPEADKAAASMNVAVGSSQDPGDLQGLAHLLEHMLFLGTDAWPEPDAYQGYISRHGGSHNAFTASRDTNYFFDVEPDALEGALDRFSHFFIDPLFNADQLGSERTVVNSEYQARLRDDARRQDEVLDAMLNPENPTVGFSVGSTETLADRSEDEPSLRDRVMQFYQQHYGAGVMHLSVVAPLPLDQLTRMVTEDFVDVPNRDLERERITTPLVDADRLPLAAEVQSLRDSRHISFMFPVDDPILSYRTKPDSYIANLLGHEGPGSLLSQLRKQGWADGLSAGTTRGDGQHALFTVDVSLTPEGAEHIDRIQASLFAAIEQIRQHGVSEARYEEQASLAHQAFQFQQHGNPLDEAMRLSMSLAYYPLKDVNQAGYRMDGLDRGEIDHWLDALRPEHLLRLYSGPEVESEQRTQYYDTAWREVPADVGEAKALTGLSLPDPNPFIAADLTLLDPHQEIPAVLLDSPQADVWYKADSEFDTPQVSWRISLQHPEASQSARESAMTQLLAGWLNDSLNARLYAARLAGQSYTAYAHSRGMTLSFTGWRDRQSLVMQEVVDQLLNGEIDEANLERVRYGLSREWRNAPQDPLYHQAQRTLSEALIRPQWSTPALLEALDDISLDDLRAYRDDFLSQLHVQALVVGNLGEELARDEAQQVLDKLQPQLSAGDIPDLVVLDANDLPSLTPESTREESILLRYMQGADQSVPTQAKLAVLGKLLETPFYQRLRTEQQLGYVVNAGYSPLLYAPGISMLVQSPSTSSAELRQYIDAFLNGVPQMLSNLEEEDLAAWRQAVHDELLVRDTSLSARTSRLWGALSWGDLMFNHRQRLAAAALEVSADDLSTIWGDLLGHDVVDVAFDPGATPSNIANIKADLTVLPGDSNADVESSAPRSEIPAANLKQAPSPTSP</sequence>
<comment type="similarity">
    <text evidence="3 14">Belongs to the peptidase M16 family.</text>
</comment>
<keyword evidence="10" id="KW-0482">Metalloprotease</keyword>
<dbReference type="Proteomes" id="UP000321726">
    <property type="component" value="Unassembled WGS sequence"/>
</dbReference>
<dbReference type="EMBL" id="BJXU01000027">
    <property type="protein sequence ID" value="GEN22815.1"/>
    <property type="molecule type" value="Genomic_DNA"/>
</dbReference>
<evidence type="ECO:0000256" key="8">
    <source>
        <dbReference type="ARBA" id="ARBA00022801"/>
    </source>
</evidence>
<organism evidence="22 23">
    <name type="scientific">Halomonas cupida</name>
    <dbReference type="NCBI Taxonomy" id="44933"/>
    <lineage>
        <taxon>Bacteria</taxon>
        <taxon>Pseudomonadati</taxon>
        <taxon>Pseudomonadota</taxon>
        <taxon>Gammaproteobacteria</taxon>
        <taxon>Oceanospirillales</taxon>
        <taxon>Halomonadaceae</taxon>
        <taxon>Halomonas</taxon>
    </lineage>
</organism>
<feature type="domain" description="Peptidase M16 N-terminal" evidence="17">
    <location>
        <begin position="68"/>
        <end position="191"/>
    </location>
</feature>
<evidence type="ECO:0000259" key="19">
    <source>
        <dbReference type="Pfam" id="PF16187"/>
    </source>
</evidence>
<dbReference type="Pfam" id="PF16187">
    <property type="entry name" value="Peptidase_M16_M"/>
    <property type="match status" value="1"/>
</dbReference>
<comment type="function">
    <text evidence="2">Endopeptidase that degrades small peptides of less than 7 kDa, such as glucagon and insulin.</text>
</comment>
<dbReference type="InterPro" id="IPR011765">
    <property type="entry name" value="Pept_M16_N"/>
</dbReference>
<reference evidence="22 23" key="1">
    <citation type="submission" date="2016-11" db="EMBL/GenBank/DDBJ databases">
        <authorList>
            <person name="Jaros S."/>
            <person name="Januszkiewicz K."/>
            <person name="Wedrychowicz H."/>
        </authorList>
    </citation>
    <scope>NUCLEOTIDE SEQUENCE [LARGE SCALE GENOMIC DNA]</scope>
    <source>
        <strain evidence="22 23">DSM 4740</strain>
    </source>
</reference>
<keyword evidence="8" id="KW-0378">Hydrolase</keyword>
<keyword evidence="16" id="KW-0732">Signal</keyword>
<evidence type="ECO:0000313" key="22">
    <source>
        <dbReference type="EMBL" id="SHL87366.1"/>
    </source>
</evidence>
<name>A0A1M7E6S2_9GAMM</name>
<evidence type="ECO:0000313" key="21">
    <source>
        <dbReference type="EMBL" id="GEN22815.1"/>
    </source>
</evidence>
<dbReference type="SUPFAM" id="SSF63411">
    <property type="entry name" value="LuxS/MPP-like metallohydrolase"/>
    <property type="match status" value="4"/>
</dbReference>
<keyword evidence="9" id="KW-0862">Zinc</keyword>
<dbReference type="PANTHER" id="PTHR43690:SF18">
    <property type="entry name" value="INSULIN-DEGRADING ENZYME-RELATED"/>
    <property type="match status" value="1"/>
</dbReference>
<gene>
    <name evidence="21" type="ORF">HCU01_07640</name>
    <name evidence="22" type="ORF">SAMN05660971_01647</name>
</gene>
<dbReference type="GO" id="GO:0005737">
    <property type="term" value="C:cytoplasm"/>
    <property type="evidence" value="ECO:0007669"/>
    <property type="project" value="UniProtKB-ARBA"/>
</dbReference>
<dbReference type="PROSITE" id="PS00143">
    <property type="entry name" value="INSULINASE"/>
    <property type="match status" value="1"/>
</dbReference>
<evidence type="ECO:0000256" key="1">
    <source>
        <dbReference type="ARBA" id="ARBA00001947"/>
    </source>
</evidence>
<dbReference type="PANTHER" id="PTHR43690">
    <property type="entry name" value="NARDILYSIN"/>
    <property type="match status" value="1"/>
</dbReference>
<evidence type="ECO:0000256" key="3">
    <source>
        <dbReference type="ARBA" id="ARBA00007261"/>
    </source>
</evidence>
<dbReference type="Gene3D" id="3.30.830.10">
    <property type="entry name" value="Metalloenzyme, LuxS/M16 peptidase-like"/>
    <property type="match status" value="4"/>
</dbReference>
<dbReference type="InterPro" id="IPR054734">
    <property type="entry name" value="PqqF-like_C_4"/>
</dbReference>
<comment type="cofactor">
    <cofactor evidence="1">
        <name>Zn(2+)</name>
        <dbReference type="ChEBI" id="CHEBI:29105"/>
    </cofactor>
</comment>
<evidence type="ECO:0000313" key="24">
    <source>
        <dbReference type="Proteomes" id="UP000321726"/>
    </source>
</evidence>
<evidence type="ECO:0000256" key="7">
    <source>
        <dbReference type="ARBA" id="ARBA00022723"/>
    </source>
</evidence>
<protein>
    <recommendedName>
        <fullName evidence="5">Protease 3</fullName>
        <ecNumber evidence="4">3.4.24.55</ecNumber>
    </recommendedName>
    <alternativeName>
        <fullName evidence="13">Pitrilysin</fullName>
    </alternativeName>
    <alternativeName>
        <fullName evidence="12">Protease III</fullName>
    </alternativeName>
    <alternativeName>
        <fullName evidence="11">Protease pi</fullName>
    </alternativeName>
</protein>
<dbReference type="STRING" id="44933.SAMN05660971_01647"/>
<keyword evidence="7" id="KW-0479">Metal-binding</keyword>
<dbReference type="Proteomes" id="UP000184123">
    <property type="component" value="Unassembled WGS sequence"/>
</dbReference>
<feature type="region of interest" description="Disordered" evidence="15">
    <location>
        <begin position="201"/>
        <end position="228"/>
    </location>
</feature>
<feature type="domain" description="Coenzyme PQQ synthesis protein F-like C-terminal lobe" evidence="20">
    <location>
        <begin position="784"/>
        <end position="883"/>
    </location>
</feature>
<evidence type="ECO:0000256" key="5">
    <source>
        <dbReference type="ARBA" id="ARBA00017565"/>
    </source>
</evidence>
<evidence type="ECO:0000256" key="14">
    <source>
        <dbReference type="RuleBase" id="RU004447"/>
    </source>
</evidence>
<dbReference type="Pfam" id="PF22456">
    <property type="entry name" value="PqqF-like_C_4"/>
    <property type="match status" value="1"/>
</dbReference>
<dbReference type="GO" id="GO:0046872">
    <property type="term" value="F:metal ion binding"/>
    <property type="evidence" value="ECO:0007669"/>
    <property type="project" value="UniProtKB-KW"/>
</dbReference>
<dbReference type="FunFam" id="3.30.830.10:FF:000012">
    <property type="entry name" value="Protease 3"/>
    <property type="match status" value="1"/>
</dbReference>
<feature type="domain" description="Peptidase M16 C-terminal" evidence="18">
    <location>
        <begin position="231"/>
        <end position="407"/>
    </location>
</feature>
<keyword evidence="24" id="KW-1185">Reference proteome</keyword>
<dbReference type="InterPro" id="IPR011249">
    <property type="entry name" value="Metalloenz_LuxS/M16"/>
</dbReference>
<dbReference type="InterPro" id="IPR032632">
    <property type="entry name" value="Peptidase_M16_M"/>
</dbReference>
<evidence type="ECO:0000256" key="6">
    <source>
        <dbReference type="ARBA" id="ARBA00022670"/>
    </source>
</evidence>
<evidence type="ECO:0000259" key="18">
    <source>
        <dbReference type="Pfam" id="PF05193"/>
    </source>
</evidence>
<evidence type="ECO:0000259" key="20">
    <source>
        <dbReference type="Pfam" id="PF22456"/>
    </source>
</evidence>
<evidence type="ECO:0000256" key="15">
    <source>
        <dbReference type="SAM" id="MobiDB-lite"/>
    </source>
</evidence>
<evidence type="ECO:0000256" key="9">
    <source>
        <dbReference type="ARBA" id="ARBA00022833"/>
    </source>
</evidence>
<evidence type="ECO:0000256" key="13">
    <source>
        <dbReference type="ARBA" id="ARBA00033450"/>
    </source>
</evidence>